<dbReference type="EMBL" id="QNVV01000007">
    <property type="protein sequence ID" value="REC47698.1"/>
    <property type="molecule type" value="Genomic_DNA"/>
</dbReference>
<keyword evidence="2" id="KW-1185">Reference proteome</keyword>
<sequence>MYGDHVTVKGWSNRGARSGHCEIIFTLKLRLKKSYPRDAADTIFEFEAPNINQFEHKKAKK</sequence>
<gene>
    <name evidence="1" type="ORF">DRF67_09535</name>
</gene>
<name>A0A3D9B2Y8_9FLAO</name>
<dbReference type="Proteomes" id="UP000256257">
    <property type="component" value="Unassembled WGS sequence"/>
</dbReference>
<comment type="caution">
    <text evidence="1">The sequence shown here is derived from an EMBL/GenBank/DDBJ whole genome shotgun (WGS) entry which is preliminary data.</text>
</comment>
<dbReference type="AlphaFoldDB" id="A0A3D9B2Y8"/>
<evidence type="ECO:0000313" key="1">
    <source>
        <dbReference type="EMBL" id="REC47698.1"/>
    </source>
</evidence>
<proteinExistence type="predicted"/>
<organism evidence="1 2">
    <name type="scientific">Chryseobacterium pennipullorum</name>
    <dbReference type="NCBI Taxonomy" id="2258963"/>
    <lineage>
        <taxon>Bacteria</taxon>
        <taxon>Pseudomonadati</taxon>
        <taxon>Bacteroidota</taxon>
        <taxon>Flavobacteriia</taxon>
        <taxon>Flavobacteriales</taxon>
        <taxon>Weeksellaceae</taxon>
        <taxon>Chryseobacterium group</taxon>
        <taxon>Chryseobacterium</taxon>
    </lineage>
</organism>
<evidence type="ECO:0000313" key="2">
    <source>
        <dbReference type="Proteomes" id="UP000256257"/>
    </source>
</evidence>
<reference evidence="1 2" key="1">
    <citation type="submission" date="2018-06" db="EMBL/GenBank/DDBJ databases">
        <title>Novel Chryseobacterium species.</title>
        <authorList>
            <person name="Newman J."/>
            <person name="Hugo C."/>
            <person name="Oosthuizen L."/>
            <person name="Charimba G."/>
        </authorList>
    </citation>
    <scope>NUCLEOTIDE SEQUENCE [LARGE SCALE GENOMIC DNA]</scope>
    <source>
        <strain evidence="1 2">7_F195</strain>
    </source>
</reference>
<accession>A0A3D9B2Y8</accession>
<protein>
    <submittedName>
        <fullName evidence="1">Uncharacterized protein</fullName>
    </submittedName>
</protein>